<dbReference type="EMBL" id="BNAS01000005">
    <property type="protein sequence ID" value="GHH75880.1"/>
    <property type="molecule type" value="Genomic_DNA"/>
</dbReference>
<dbReference type="Pfam" id="PF00795">
    <property type="entry name" value="CN_hydrolase"/>
    <property type="match status" value="1"/>
</dbReference>
<dbReference type="CDD" id="cd07581">
    <property type="entry name" value="nitrilase_3"/>
    <property type="match status" value="1"/>
</dbReference>
<dbReference type="InterPro" id="IPR001110">
    <property type="entry name" value="UPF0012_CS"/>
</dbReference>
<organism evidence="3 4">
    <name type="scientific">Promicromonospora soli</name>
    <dbReference type="NCBI Taxonomy" id="2035533"/>
    <lineage>
        <taxon>Bacteria</taxon>
        <taxon>Bacillati</taxon>
        <taxon>Actinomycetota</taxon>
        <taxon>Actinomycetes</taxon>
        <taxon>Micrococcales</taxon>
        <taxon>Promicromonosporaceae</taxon>
        <taxon>Promicromonospora</taxon>
    </lineage>
</organism>
<dbReference type="SUPFAM" id="SSF56317">
    <property type="entry name" value="Carbon-nitrogen hydrolase"/>
    <property type="match status" value="1"/>
</dbReference>
<evidence type="ECO:0000313" key="4">
    <source>
        <dbReference type="Proteomes" id="UP000627369"/>
    </source>
</evidence>
<name>A0A919KWE7_9MICO</name>
<dbReference type="PROSITE" id="PS50263">
    <property type="entry name" value="CN_HYDROLASE"/>
    <property type="match status" value="1"/>
</dbReference>
<reference evidence="3" key="1">
    <citation type="journal article" date="2014" name="Int. J. Syst. Evol. Microbiol.">
        <title>Complete genome sequence of Corynebacterium casei LMG S-19264T (=DSM 44701T), isolated from a smear-ripened cheese.</title>
        <authorList>
            <consortium name="US DOE Joint Genome Institute (JGI-PGF)"/>
            <person name="Walter F."/>
            <person name="Albersmeier A."/>
            <person name="Kalinowski J."/>
            <person name="Ruckert C."/>
        </authorList>
    </citation>
    <scope>NUCLEOTIDE SEQUENCE</scope>
    <source>
        <strain evidence="3">CGMCC 4.7398</strain>
    </source>
</reference>
<dbReference type="GO" id="GO:0016787">
    <property type="term" value="F:hydrolase activity"/>
    <property type="evidence" value="ECO:0007669"/>
    <property type="project" value="UniProtKB-KW"/>
</dbReference>
<comment type="caution">
    <text evidence="3">The sequence shown here is derived from an EMBL/GenBank/DDBJ whole genome shotgun (WGS) entry which is preliminary data.</text>
</comment>
<dbReference type="RefSeq" id="WP_229872525.1">
    <property type="nucleotide sequence ID" value="NZ_BNAS01000005.1"/>
</dbReference>
<sequence>MADAAEADTAPGVVRVTVAQVAVTDDHAANRQTVLDAFKVAERVRANLLVLPEYASAYDPHGVGPEHAEPLDGPFVTLLRSRARKHGIAAIAGVTLPGSDGVRSVNALVVVDRAGELAGVYRKVHLYDAFGYQESELLEPGPADADPVTLHLGGLTFGVLTCYDLRFPESARRVVDAGADVLVYPAAWVAGPLKADHWRTLLQARAIENTAVVIGVGMTGAGLTGRTLLVGPDGVVGLEMGEEPAYRTVDLDPAPLAAVRKTNPSLANRRYAVVPTGEGPGGQIARLAR</sequence>
<dbReference type="PROSITE" id="PS01227">
    <property type="entry name" value="UPF0012"/>
    <property type="match status" value="1"/>
</dbReference>
<dbReference type="AlphaFoldDB" id="A0A919KWE7"/>
<keyword evidence="3" id="KW-0378">Hydrolase</keyword>
<dbReference type="PANTHER" id="PTHR23088">
    <property type="entry name" value="NITRILASE-RELATED"/>
    <property type="match status" value="1"/>
</dbReference>
<dbReference type="InterPro" id="IPR003010">
    <property type="entry name" value="C-N_Hydrolase"/>
</dbReference>
<evidence type="ECO:0000259" key="2">
    <source>
        <dbReference type="PROSITE" id="PS50263"/>
    </source>
</evidence>
<feature type="domain" description="CN hydrolase" evidence="2">
    <location>
        <begin position="14"/>
        <end position="253"/>
    </location>
</feature>
<gene>
    <name evidence="3" type="ORF">GCM10017772_32960</name>
</gene>
<dbReference type="InterPro" id="IPR036526">
    <property type="entry name" value="C-N_Hydrolase_sf"/>
</dbReference>
<dbReference type="PANTHER" id="PTHR23088:SF27">
    <property type="entry name" value="DEAMINATED GLUTATHIONE AMIDASE"/>
    <property type="match status" value="1"/>
</dbReference>
<reference evidence="3" key="2">
    <citation type="submission" date="2020-09" db="EMBL/GenBank/DDBJ databases">
        <authorList>
            <person name="Sun Q."/>
            <person name="Zhou Y."/>
        </authorList>
    </citation>
    <scope>NUCLEOTIDE SEQUENCE</scope>
    <source>
        <strain evidence="3">CGMCC 4.7398</strain>
    </source>
</reference>
<accession>A0A919KWE7</accession>
<protein>
    <submittedName>
        <fullName evidence="3">Hydrolase</fullName>
    </submittedName>
</protein>
<evidence type="ECO:0000256" key="1">
    <source>
        <dbReference type="ARBA" id="ARBA00010613"/>
    </source>
</evidence>
<dbReference type="Proteomes" id="UP000627369">
    <property type="component" value="Unassembled WGS sequence"/>
</dbReference>
<dbReference type="Gene3D" id="3.60.110.10">
    <property type="entry name" value="Carbon-nitrogen hydrolase"/>
    <property type="match status" value="1"/>
</dbReference>
<keyword evidence="4" id="KW-1185">Reference proteome</keyword>
<comment type="similarity">
    <text evidence="1">Belongs to the carbon-nitrogen hydrolase superfamily. NIT1/NIT2 family.</text>
</comment>
<evidence type="ECO:0000313" key="3">
    <source>
        <dbReference type="EMBL" id="GHH75880.1"/>
    </source>
</evidence>
<proteinExistence type="inferred from homology"/>